<proteinExistence type="predicted"/>
<dbReference type="Proteomes" id="UP000789525">
    <property type="component" value="Unassembled WGS sequence"/>
</dbReference>
<protein>
    <submittedName>
        <fullName evidence="1">3482_t:CDS:1</fullName>
    </submittedName>
</protein>
<dbReference type="EMBL" id="CAJVPT010037231">
    <property type="protein sequence ID" value="CAG8716885.1"/>
    <property type="molecule type" value="Genomic_DNA"/>
</dbReference>
<gene>
    <name evidence="1" type="ORF">ACOLOM_LOCUS10946</name>
</gene>
<feature type="non-terminal residue" evidence="1">
    <location>
        <position position="1"/>
    </location>
</feature>
<reference evidence="1" key="1">
    <citation type="submission" date="2021-06" db="EMBL/GenBank/DDBJ databases">
        <authorList>
            <person name="Kallberg Y."/>
            <person name="Tangrot J."/>
            <person name="Rosling A."/>
        </authorList>
    </citation>
    <scope>NUCLEOTIDE SEQUENCE</scope>
    <source>
        <strain evidence="1">CL356</strain>
    </source>
</reference>
<organism evidence="1 2">
    <name type="scientific">Acaulospora colombiana</name>
    <dbReference type="NCBI Taxonomy" id="27376"/>
    <lineage>
        <taxon>Eukaryota</taxon>
        <taxon>Fungi</taxon>
        <taxon>Fungi incertae sedis</taxon>
        <taxon>Mucoromycota</taxon>
        <taxon>Glomeromycotina</taxon>
        <taxon>Glomeromycetes</taxon>
        <taxon>Diversisporales</taxon>
        <taxon>Acaulosporaceae</taxon>
        <taxon>Acaulospora</taxon>
    </lineage>
</organism>
<name>A0ACA9PM82_9GLOM</name>
<comment type="caution">
    <text evidence="1">The sequence shown here is derived from an EMBL/GenBank/DDBJ whole genome shotgun (WGS) entry which is preliminary data.</text>
</comment>
<keyword evidence="2" id="KW-1185">Reference proteome</keyword>
<accession>A0ACA9PM82</accession>
<evidence type="ECO:0000313" key="2">
    <source>
        <dbReference type="Proteomes" id="UP000789525"/>
    </source>
</evidence>
<sequence length="132" mass="14484">VDFTHAVVVGDRAEYLFREDLRDLGLLISQALDDVPMALTIPPTQQNVPELADLIVQMVDTETDGEERGGWVPGIVPHTGGVEVLEQVEFSTALDALDHDFCGTRGVSCIHRPEEQLPQLASKFYPMIDGPT</sequence>
<evidence type="ECO:0000313" key="1">
    <source>
        <dbReference type="EMBL" id="CAG8716885.1"/>
    </source>
</evidence>